<dbReference type="RefSeq" id="WP_012829856.1">
    <property type="nucleotide sequence ID" value="NC_013440.1"/>
</dbReference>
<dbReference type="KEGG" id="hoh:Hoch_4768"/>
<keyword evidence="3" id="KW-1185">Reference proteome</keyword>
<name>D0LSN6_HALO1</name>
<evidence type="ECO:0000313" key="3">
    <source>
        <dbReference type="Proteomes" id="UP000001880"/>
    </source>
</evidence>
<accession>D0LSN6</accession>
<dbReference type="Proteomes" id="UP000001880">
    <property type="component" value="Chromosome"/>
</dbReference>
<dbReference type="HOGENOM" id="CLU_751888_0_0_7"/>
<dbReference type="STRING" id="502025.Hoch_4768"/>
<feature type="region of interest" description="Disordered" evidence="1">
    <location>
        <begin position="1"/>
        <end position="29"/>
    </location>
</feature>
<reference evidence="2 3" key="1">
    <citation type="journal article" date="2010" name="Stand. Genomic Sci.">
        <title>Complete genome sequence of Haliangium ochraceum type strain (SMP-2).</title>
        <authorList>
            <consortium name="US DOE Joint Genome Institute (JGI-PGF)"/>
            <person name="Ivanova N."/>
            <person name="Daum C."/>
            <person name="Lang E."/>
            <person name="Abt B."/>
            <person name="Kopitz M."/>
            <person name="Saunders E."/>
            <person name="Lapidus A."/>
            <person name="Lucas S."/>
            <person name="Glavina Del Rio T."/>
            <person name="Nolan M."/>
            <person name="Tice H."/>
            <person name="Copeland A."/>
            <person name="Cheng J.F."/>
            <person name="Chen F."/>
            <person name="Bruce D."/>
            <person name="Goodwin L."/>
            <person name="Pitluck S."/>
            <person name="Mavromatis K."/>
            <person name="Pati A."/>
            <person name="Mikhailova N."/>
            <person name="Chen A."/>
            <person name="Palaniappan K."/>
            <person name="Land M."/>
            <person name="Hauser L."/>
            <person name="Chang Y.J."/>
            <person name="Jeffries C.D."/>
            <person name="Detter J.C."/>
            <person name="Brettin T."/>
            <person name="Rohde M."/>
            <person name="Goker M."/>
            <person name="Bristow J."/>
            <person name="Markowitz V."/>
            <person name="Eisen J.A."/>
            <person name="Hugenholtz P."/>
            <person name="Kyrpides N.C."/>
            <person name="Klenk H.P."/>
        </authorList>
    </citation>
    <scope>NUCLEOTIDE SEQUENCE [LARGE SCALE GENOMIC DNA]</scope>
    <source>
        <strain evidence="3">DSM 14365 / CIP 107738 / JCM 11303 / AJ 13395 / SMP-2</strain>
    </source>
</reference>
<gene>
    <name evidence="2" type="ordered locus">Hoch_4768</name>
</gene>
<sequence>MDLKPRTNPEPSPISQPAAKPARPLRVRANPAERADSAALARFYGSIPMRGELELAVEREPDFFALYDLEHASEDQIVWVARRSDELLGVAGFLARDCHLGGARTRCLYLTDLRARAKSKASALIARDYGHYLEDALARTGAEAAYTVVFDSNREAVRALVERHPRFPQRPLYSPLRRFSIRSVQFAHRAIPGRRLLRRSRYRVRRAEAGDLDYLVSSLVAQQRARPLGYAFEDGLLERRLQRWPGFALDSFYLVEDRRGNRLGFAAPWDAHACKRYRVLAYRGGMQRLKRFYDPLARCLGGRPLPPPGGLLPYFYLTHLCIPDDDPAVLAAIVDRVYADYAASDYCFFTLYIEPGTPMTRALRGYLTTGLDATLYEVTPAGRPTAIAGHPTLAHSPLGFEMALA</sequence>
<organism evidence="2 3">
    <name type="scientific">Haliangium ochraceum (strain DSM 14365 / JCM 11303 / SMP-2)</name>
    <dbReference type="NCBI Taxonomy" id="502025"/>
    <lineage>
        <taxon>Bacteria</taxon>
        <taxon>Pseudomonadati</taxon>
        <taxon>Myxococcota</taxon>
        <taxon>Polyangia</taxon>
        <taxon>Haliangiales</taxon>
        <taxon>Kofleriaceae</taxon>
        <taxon>Haliangium</taxon>
    </lineage>
</organism>
<dbReference type="eggNOG" id="ENOG5032WSW">
    <property type="taxonomic scope" value="Bacteria"/>
</dbReference>
<proteinExistence type="predicted"/>
<dbReference type="AlphaFoldDB" id="D0LSN6"/>
<protein>
    <recommendedName>
        <fullName evidence="4">N-acetyltransferase domain-containing protein</fullName>
    </recommendedName>
</protein>
<dbReference type="EMBL" id="CP001804">
    <property type="protein sequence ID" value="ACY17258.1"/>
    <property type="molecule type" value="Genomic_DNA"/>
</dbReference>
<dbReference type="OrthoDB" id="8984553at2"/>
<evidence type="ECO:0000256" key="1">
    <source>
        <dbReference type="SAM" id="MobiDB-lite"/>
    </source>
</evidence>
<evidence type="ECO:0008006" key="4">
    <source>
        <dbReference type="Google" id="ProtNLM"/>
    </source>
</evidence>
<evidence type="ECO:0000313" key="2">
    <source>
        <dbReference type="EMBL" id="ACY17258.1"/>
    </source>
</evidence>